<reference evidence="4 5" key="1">
    <citation type="submission" date="2017-05" db="EMBL/GenBank/DDBJ databases">
        <title>Complete and WGS of Bordetella genogroups.</title>
        <authorList>
            <person name="Spilker T."/>
            <person name="LiPuma J."/>
        </authorList>
    </citation>
    <scope>NUCLEOTIDE SEQUENCE [LARGE SCALE GENOMIC DNA]</scope>
    <source>
        <strain evidence="4 5">AU19157</strain>
    </source>
</reference>
<dbReference type="GO" id="GO:0030254">
    <property type="term" value="P:protein secretion by the type III secretion system"/>
    <property type="evidence" value="ECO:0007669"/>
    <property type="project" value="InterPro"/>
</dbReference>
<dbReference type="PANTHER" id="PTHR30034:SF6">
    <property type="entry name" value="YOP PROTEINS TRANSLOCATION PROTEIN Q"/>
    <property type="match status" value="1"/>
</dbReference>
<feature type="compositionally biased region" description="Basic and acidic residues" evidence="2">
    <location>
        <begin position="291"/>
        <end position="309"/>
    </location>
</feature>
<evidence type="ECO:0000313" key="4">
    <source>
        <dbReference type="EMBL" id="ARP83237.1"/>
    </source>
</evidence>
<dbReference type="STRING" id="1416806.CAL12_22060"/>
<dbReference type="InterPro" id="IPR013385">
    <property type="entry name" value="T3SS_SpaO/YscQ/SpaO"/>
</dbReference>
<protein>
    <recommendedName>
        <fullName evidence="3">Flagellar motor switch protein FliN-like C-terminal domain-containing protein</fullName>
    </recommendedName>
</protein>
<dbReference type="GO" id="GO:0071978">
    <property type="term" value="P:bacterial-type flagellum-dependent swarming motility"/>
    <property type="evidence" value="ECO:0007669"/>
    <property type="project" value="TreeGrafter"/>
</dbReference>
<dbReference type="SUPFAM" id="SSF101801">
    <property type="entry name" value="Surface presentation of antigens (SPOA)"/>
    <property type="match status" value="1"/>
</dbReference>
<dbReference type="Proteomes" id="UP000194151">
    <property type="component" value="Chromosome"/>
</dbReference>
<dbReference type="KEGG" id="bgv:CAL12_22060"/>
<feature type="domain" description="Flagellar motor switch protein FliN-like C-terminal" evidence="3">
    <location>
        <begin position="360"/>
        <end position="427"/>
    </location>
</feature>
<dbReference type="Pfam" id="PF01052">
    <property type="entry name" value="FliMN_C"/>
    <property type="match status" value="1"/>
</dbReference>
<evidence type="ECO:0000259" key="3">
    <source>
        <dbReference type="Pfam" id="PF01052"/>
    </source>
</evidence>
<dbReference type="Gene3D" id="2.30.330.10">
    <property type="entry name" value="SpoA-like"/>
    <property type="match status" value="1"/>
</dbReference>
<dbReference type="EMBL" id="CP021108">
    <property type="protein sequence ID" value="ARP83237.1"/>
    <property type="molecule type" value="Genomic_DNA"/>
</dbReference>
<keyword evidence="5" id="KW-1185">Reference proteome</keyword>
<name>A0A1W6YQA2_9BORD</name>
<feature type="region of interest" description="Disordered" evidence="2">
    <location>
        <begin position="285"/>
        <end position="326"/>
    </location>
</feature>
<accession>A0A1W6YQA2</accession>
<sequence>MTAPVPLRLIRRTAAQAQALSKIARHAARAVVQPQDEGHADIQPWNLCMSGVPTYGASEQHREPLNGENARGAAWRWVMLDWQGAQLALQLSSRVFDEWLALRMPDLDLAPLPPCFVHAAWEDLIRDAFEGLGIERRCPGIRVLGVDAPAHPGLPAPAYPYAWTLTMHAPASGRAVSARLAVDEPGLPLLSELLGRIPPGQDTTETDLPGALPIRLTVLAGETTLRSEALRRLETGDVVLFDHSLASLDGDAWLATPDGQGLGVRACGPGASRYVVTQEWSSLRMNDYPSPEDHYGIRQDHDHDREHGQDFSAGSPPHAGEHFPFEDDASPAEVEATAMPHPSAAMPKAGTRPGADGPDVDRIPVHLVFDLGELNMPLGELRRLRPGEFFDLQRRIDAGPVHIRANGTLIGTAELVDIDGRIGARVLTLFPGRDSWG</sequence>
<proteinExistence type="inferred from homology"/>
<evidence type="ECO:0000256" key="2">
    <source>
        <dbReference type="SAM" id="MobiDB-lite"/>
    </source>
</evidence>
<organism evidence="4 5">
    <name type="scientific">Bordetella genomosp. 8</name>
    <dbReference type="NCBI Taxonomy" id="1416806"/>
    <lineage>
        <taxon>Bacteria</taxon>
        <taxon>Pseudomonadati</taxon>
        <taxon>Pseudomonadota</taxon>
        <taxon>Betaproteobacteria</taxon>
        <taxon>Burkholderiales</taxon>
        <taxon>Alcaligenaceae</taxon>
        <taxon>Bordetella</taxon>
    </lineage>
</organism>
<dbReference type="InterPro" id="IPR001543">
    <property type="entry name" value="FliN-like_C"/>
</dbReference>
<dbReference type="NCBIfam" id="TIGR02551">
    <property type="entry name" value="SpaO_YscQ"/>
    <property type="match status" value="1"/>
</dbReference>
<comment type="similarity">
    <text evidence="1">Belongs to the FliN/MopA/SpaO family.</text>
</comment>
<evidence type="ECO:0000313" key="5">
    <source>
        <dbReference type="Proteomes" id="UP000194151"/>
    </source>
</evidence>
<evidence type="ECO:0000256" key="1">
    <source>
        <dbReference type="ARBA" id="ARBA00009226"/>
    </source>
</evidence>
<dbReference type="GO" id="GO:0050918">
    <property type="term" value="P:positive chemotaxis"/>
    <property type="evidence" value="ECO:0007669"/>
    <property type="project" value="TreeGrafter"/>
</dbReference>
<dbReference type="InterPro" id="IPR036429">
    <property type="entry name" value="SpoA-like_sf"/>
</dbReference>
<dbReference type="PANTHER" id="PTHR30034">
    <property type="entry name" value="FLAGELLAR MOTOR SWITCH PROTEIN FLIM"/>
    <property type="match status" value="1"/>
</dbReference>
<dbReference type="AlphaFoldDB" id="A0A1W6YQA2"/>
<gene>
    <name evidence="4" type="ORF">CAL12_22060</name>
</gene>